<dbReference type="AlphaFoldDB" id="A0AA42MDH3"/>
<name>A0AA42MDH3_ACIJO</name>
<accession>A0AA42MDH3</accession>
<reference evidence="1" key="1">
    <citation type="submission" date="2022-09" db="EMBL/GenBank/DDBJ databases">
        <title>Intensive care unit water sources are persistently colonized with multi-drug resistant bacteria and are the site of extensive horizontal gene transfer of antibiotic resistance genes.</title>
        <authorList>
            <person name="Diorio-Toth L."/>
        </authorList>
    </citation>
    <scope>NUCLEOTIDE SEQUENCE</scope>
    <source>
        <strain evidence="1">GD03885</strain>
    </source>
</reference>
<dbReference type="EMBL" id="JAOCCL010000065">
    <property type="protein sequence ID" value="MDH0827891.1"/>
    <property type="molecule type" value="Genomic_DNA"/>
</dbReference>
<dbReference type="Proteomes" id="UP001160116">
    <property type="component" value="Unassembled WGS sequence"/>
</dbReference>
<evidence type="ECO:0000313" key="2">
    <source>
        <dbReference type="Proteomes" id="UP001160116"/>
    </source>
</evidence>
<protein>
    <submittedName>
        <fullName evidence="1">DUF2184 domain-containing protein</fullName>
    </submittedName>
</protein>
<sequence length="318" mass="34592">MKNLQARLSPVAGVIQAYVGDAFNLQNLVNLFTQVETINETDAQLAEASEYEKFIPTKPTNNVVGGGEVLKRQRGIGKGKRHAGTGTDIPLAEVEYDKVSLEVIGGTIGYQYSVFEIETALKAGIPLDSDKAQAAQLASKKHLSDVAWEGEGQAKGFYNQSGVTVIAAQHDWATATIDEVLEDVNAVLTPALTASQFDDPATPDTFLLPAAQFLILAGRFRSATSDKTFLEVVKEKNVFAIAGKKLEWGSTDRIDGKGLAGADRAIIYRRDPSCIRFLADDVQFLAAQPVGVDIKIPGHYKYQGVWLKRIDSMKYLDI</sequence>
<dbReference type="InterPro" id="IPR020049">
    <property type="entry name" value="Major_capsid-like"/>
</dbReference>
<proteinExistence type="predicted"/>
<organism evidence="1 2">
    <name type="scientific">Acinetobacter johnsonii</name>
    <dbReference type="NCBI Taxonomy" id="40214"/>
    <lineage>
        <taxon>Bacteria</taxon>
        <taxon>Pseudomonadati</taxon>
        <taxon>Pseudomonadota</taxon>
        <taxon>Gammaproteobacteria</taxon>
        <taxon>Moraxellales</taxon>
        <taxon>Moraxellaceae</taxon>
        <taxon>Acinetobacter</taxon>
    </lineage>
</organism>
<evidence type="ECO:0000313" key="1">
    <source>
        <dbReference type="EMBL" id="MDH0827891.1"/>
    </source>
</evidence>
<gene>
    <name evidence="1" type="ORF">N5C97_15675</name>
</gene>
<dbReference type="RefSeq" id="WP_279679366.1">
    <property type="nucleotide sequence ID" value="NZ_JAOCCL010000065.1"/>
</dbReference>
<comment type="caution">
    <text evidence="1">The sequence shown here is derived from an EMBL/GenBank/DDBJ whole genome shotgun (WGS) entry which is preliminary data.</text>
</comment>
<dbReference type="Pfam" id="PF09950">
    <property type="entry name" value="Major_capside"/>
    <property type="match status" value="1"/>
</dbReference>